<dbReference type="EC" id="6.3.3.2" evidence="5"/>
<comment type="caution">
    <text evidence="6">The sequence shown here is derived from an EMBL/GenBank/DDBJ whole genome shotgun (WGS) entry which is preliminary data.</text>
</comment>
<evidence type="ECO:0000256" key="5">
    <source>
        <dbReference type="RuleBase" id="RU361279"/>
    </source>
</evidence>
<dbReference type="Proteomes" id="UP000782610">
    <property type="component" value="Unassembled WGS sequence"/>
</dbReference>
<dbReference type="GO" id="GO:0030272">
    <property type="term" value="F:5-formyltetrahydrofolate cyclo-ligase activity"/>
    <property type="evidence" value="ECO:0007669"/>
    <property type="project" value="UniProtKB-EC"/>
</dbReference>
<keyword evidence="5" id="KW-0479">Metal-binding</keyword>
<dbReference type="SUPFAM" id="SSF100950">
    <property type="entry name" value="NagB/RpiA/CoA transferase-like"/>
    <property type="match status" value="1"/>
</dbReference>
<comment type="similarity">
    <text evidence="1 5">Belongs to the 5-formyltetrahydrofolate cyclo-ligase family.</text>
</comment>
<feature type="binding site" evidence="4">
    <location>
        <position position="61"/>
    </location>
    <ligand>
        <name>substrate</name>
    </ligand>
</feature>
<evidence type="ECO:0000256" key="3">
    <source>
        <dbReference type="ARBA" id="ARBA00022840"/>
    </source>
</evidence>
<dbReference type="PIRSF" id="PIRSF006806">
    <property type="entry name" value="FTHF_cligase"/>
    <property type="match status" value="1"/>
</dbReference>
<dbReference type="NCBIfam" id="TIGR02727">
    <property type="entry name" value="MTHFS_bact"/>
    <property type="match status" value="1"/>
</dbReference>
<evidence type="ECO:0000256" key="2">
    <source>
        <dbReference type="ARBA" id="ARBA00022741"/>
    </source>
</evidence>
<accession>A0A933NYU3</accession>
<dbReference type="PANTHER" id="PTHR23407:SF1">
    <property type="entry name" value="5-FORMYLTETRAHYDROFOLATE CYCLO-LIGASE"/>
    <property type="match status" value="1"/>
</dbReference>
<reference evidence="6" key="1">
    <citation type="submission" date="2020-07" db="EMBL/GenBank/DDBJ databases">
        <title>Huge and variable diversity of episymbiotic CPR bacteria and DPANN archaea in groundwater ecosystems.</title>
        <authorList>
            <person name="He C.Y."/>
            <person name="Keren R."/>
            <person name="Whittaker M."/>
            <person name="Farag I.F."/>
            <person name="Doudna J."/>
            <person name="Cate J.H.D."/>
            <person name="Banfield J.F."/>
        </authorList>
    </citation>
    <scope>NUCLEOTIDE SEQUENCE</scope>
    <source>
        <strain evidence="6">NC_groundwater_1586_Pr3_B-0.1um_66_15</strain>
    </source>
</reference>
<dbReference type="EMBL" id="JACRAF010000024">
    <property type="protein sequence ID" value="MBI4921832.1"/>
    <property type="molecule type" value="Genomic_DNA"/>
</dbReference>
<evidence type="ECO:0000313" key="6">
    <source>
        <dbReference type="EMBL" id="MBI4921832.1"/>
    </source>
</evidence>
<dbReference type="GO" id="GO:0046872">
    <property type="term" value="F:metal ion binding"/>
    <property type="evidence" value="ECO:0007669"/>
    <property type="project" value="UniProtKB-KW"/>
</dbReference>
<dbReference type="GO" id="GO:0009396">
    <property type="term" value="P:folic acid-containing compound biosynthetic process"/>
    <property type="evidence" value="ECO:0007669"/>
    <property type="project" value="TreeGrafter"/>
</dbReference>
<evidence type="ECO:0000256" key="4">
    <source>
        <dbReference type="PIRSR" id="PIRSR006806-1"/>
    </source>
</evidence>
<proteinExistence type="inferred from homology"/>
<dbReference type="GO" id="GO:0035999">
    <property type="term" value="P:tetrahydrofolate interconversion"/>
    <property type="evidence" value="ECO:0007669"/>
    <property type="project" value="TreeGrafter"/>
</dbReference>
<dbReference type="InterPro" id="IPR002698">
    <property type="entry name" value="FTHF_cligase"/>
</dbReference>
<dbReference type="InterPro" id="IPR024185">
    <property type="entry name" value="FTHF_cligase-like_sf"/>
</dbReference>
<dbReference type="PANTHER" id="PTHR23407">
    <property type="entry name" value="ATPASE INHIBITOR/5-FORMYLTETRAHYDROFOLATE CYCLO-LIGASE"/>
    <property type="match status" value="1"/>
</dbReference>
<dbReference type="Pfam" id="PF01812">
    <property type="entry name" value="5-FTHF_cyc-lig"/>
    <property type="match status" value="1"/>
</dbReference>
<comment type="catalytic activity">
    <reaction evidence="5">
        <text>(6S)-5-formyl-5,6,7,8-tetrahydrofolate + ATP = (6R)-5,10-methenyltetrahydrofolate + ADP + phosphate</text>
        <dbReference type="Rhea" id="RHEA:10488"/>
        <dbReference type="ChEBI" id="CHEBI:30616"/>
        <dbReference type="ChEBI" id="CHEBI:43474"/>
        <dbReference type="ChEBI" id="CHEBI:57455"/>
        <dbReference type="ChEBI" id="CHEBI:57457"/>
        <dbReference type="ChEBI" id="CHEBI:456216"/>
        <dbReference type="EC" id="6.3.3.2"/>
    </reaction>
</comment>
<name>A0A933NYU3_9HYPH</name>
<comment type="cofactor">
    <cofactor evidence="5">
        <name>Mg(2+)</name>
        <dbReference type="ChEBI" id="CHEBI:18420"/>
    </cofactor>
</comment>
<evidence type="ECO:0000256" key="1">
    <source>
        <dbReference type="ARBA" id="ARBA00010638"/>
    </source>
</evidence>
<sequence length="196" mass="21377">MADPKIEEAKAALRLKARSTRAAIANSSRVAAAKAVAGHFFDAVPLAPRDIVAGYWRIKDEMDCQPILIRLMDSFQPVCLPVVLGDEEPLELRLWEQGAALYEAGFGTLAPSELSPQVEPDVIIMPLLGFDKRGTRLGYGGGYYDRTLVRLGKKPRLVGIAFAAQELDAIPREPHDVPLDVIVTEQGARSFEHASA</sequence>
<keyword evidence="6" id="KW-0436">Ligase</keyword>
<gene>
    <name evidence="6" type="ORF">HY834_08785</name>
</gene>
<keyword evidence="2 4" id="KW-0547">Nucleotide-binding</keyword>
<feature type="binding site" evidence="4">
    <location>
        <begin position="136"/>
        <end position="144"/>
    </location>
    <ligand>
        <name>ATP</name>
        <dbReference type="ChEBI" id="CHEBI:30616"/>
    </ligand>
</feature>
<dbReference type="InterPro" id="IPR037171">
    <property type="entry name" value="NagB/RpiA_transferase-like"/>
</dbReference>
<keyword evidence="3 4" id="KW-0067">ATP-binding</keyword>
<keyword evidence="5" id="KW-0460">Magnesium</keyword>
<feature type="binding site" evidence="4">
    <location>
        <begin position="10"/>
        <end position="14"/>
    </location>
    <ligand>
        <name>ATP</name>
        <dbReference type="ChEBI" id="CHEBI:30616"/>
    </ligand>
</feature>
<protein>
    <recommendedName>
        <fullName evidence="5">5-formyltetrahydrofolate cyclo-ligase</fullName>
        <ecNumber evidence="5">6.3.3.2</ecNumber>
    </recommendedName>
</protein>
<dbReference type="GO" id="GO:0005524">
    <property type="term" value="F:ATP binding"/>
    <property type="evidence" value="ECO:0007669"/>
    <property type="project" value="UniProtKB-KW"/>
</dbReference>
<evidence type="ECO:0000313" key="7">
    <source>
        <dbReference type="Proteomes" id="UP000782610"/>
    </source>
</evidence>
<organism evidence="6 7">
    <name type="scientific">Devosia nanyangense</name>
    <dbReference type="NCBI Taxonomy" id="1228055"/>
    <lineage>
        <taxon>Bacteria</taxon>
        <taxon>Pseudomonadati</taxon>
        <taxon>Pseudomonadota</taxon>
        <taxon>Alphaproteobacteria</taxon>
        <taxon>Hyphomicrobiales</taxon>
        <taxon>Devosiaceae</taxon>
        <taxon>Devosia</taxon>
    </lineage>
</organism>
<dbReference type="AlphaFoldDB" id="A0A933NYU3"/>
<dbReference type="Gene3D" id="3.40.50.10420">
    <property type="entry name" value="NagB/RpiA/CoA transferase-like"/>
    <property type="match status" value="1"/>
</dbReference>